<dbReference type="EMBL" id="JAABOA010001826">
    <property type="protein sequence ID" value="KAF9580826.1"/>
    <property type="molecule type" value="Genomic_DNA"/>
</dbReference>
<evidence type="ECO:0000256" key="1">
    <source>
        <dbReference type="SAM" id="MobiDB-lite"/>
    </source>
</evidence>
<dbReference type="Proteomes" id="UP000780801">
    <property type="component" value="Unassembled WGS sequence"/>
</dbReference>
<proteinExistence type="predicted"/>
<reference evidence="2" key="1">
    <citation type="journal article" date="2020" name="Fungal Divers.">
        <title>Resolving the Mortierellaceae phylogeny through synthesis of multi-gene phylogenetics and phylogenomics.</title>
        <authorList>
            <person name="Vandepol N."/>
            <person name="Liber J."/>
            <person name="Desiro A."/>
            <person name="Na H."/>
            <person name="Kennedy M."/>
            <person name="Barry K."/>
            <person name="Grigoriev I.V."/>
            <person name="Miller A.N."/>
            <person name="O'Donnell K."/>
            <person name="Stajich J.E."/>
            <person name="Bonito G."/>
        </authorList>
    </citation>
    <scope>NUCLEOTIDE SEQUENCE</scope>
    <source>
        <strain evidence="2">KOD1015</strain>
    </source>
</reference>
<feature type="compositionally biased region" description="Low complexity" evidence="1">
    <location>
        <begin position="126"/>
        <end position="142"/>
    </location>
</feature>
<dbReference type="OrthoDB" id="2412495at2759"/>
<protein>
    <submittedName>
        <fullName evidence="2">Uncharacterized protein</fullName>
    </submittedName>
</protein>
<sequence>MAVAGMCLPVLKTGVLTSPMASLPSFLTLDPTVSAKYYCFSDLDWKGCTLTLTTPSSTSSPSLSLATVMAATTDAGKSLVYYDCSGSSGEILLRQPPLPGVTSGLDTQSTRRGVLNNDPNRHHNNINDNNLSAASSSSSPSRHNADNKKSQPQGQRMIVSRDPDHERPLSLRHRLFQAQMKRPHLAFSLENYPEDSRIGPQIIAANFQAFLLLDLLMGAIYYRKQLEPFSTVVHHIIYYFIVVHMRKGDMLSVFCILGTPIE</sequence>
<gene>
    <name evidence="2" type="ORF">BGW38_002372</name>
</gene>
<name>A0A9P6KDF5_9FUNG</name>
<organism evidence="2 3">
    <name type="scientific">Lunasporangiospora selenospora</name>
    <dbReference type="NCBI Taxonomy" id="979761"/>
    <lineage>
        <taxon>Eukaryota</taxon>
        <taxon>Fungi</taxon>
        <taxon>Fungi incertae sedis</taxon>
        <taxon>Mucoromycota</taxon>
        <taxon>Mortierellomycotina</taxon>
        <taxon>Mortierellomycetes</taxon>
        <taxon>Mortierellales</taxon>
        <taxon>Mortierellaceae</taxon>
        <taxon>Lunasporangiospora</taxon>
    </lineage>
</organism>
<accession>A0A9P6KDF5</accession>
<feature type="non-terminal residue" evidence="2">
    <location>
        <position position="262"/>
    </location>
</feature>
<keyword evidence="3" id="KW-1185">Reference proteome</keyword>
<dbReference type="AlphaFoldDB" id="A0A9P6KDF5"/>
<feature type="region of interest" description="Disordered" evidence="1">
    <location>
        <begin position="95"/>
        <end position="164"/>
    </location>
</feature>
<evidence type="ECO:0000313" key="2">
    <source>
        <dbReference type="EMBL" id="KAF9580826.1"/>
    </source>
</evidence>
<evidence type="ECO:0000313" key="3">
    <source>
        <dbReference type="Proteomes" id="UP000780801"/>
    </source>
</evidence>
<comment type="caution">
    <text evidence="2">The sequence shown here is derived from an EMBL/GenBank/DDBJ whole genome shotgun (WGS) entry which is preliminary data.</text>
</comment>